<organism evidence="2 3">
    <name type="scientific">Sphaerisporangium dianthi</name>
    <dbReference type="NCBI Taxonomy" id="1436120"/>
    <lineage>
        <taxon>Bacteria</taxon>
        <taxon>Bacillati</taxon>
        <taxon>Actinomycetota</taxon>
        <taxon>Actinomycetes</taxon>
        <taxon>Streptosporangiales</taxon>
        <taxon>Streptosporangiaceae</taxon>
        <taxon>Sphaerisporangium</taxon>
    </lineage>
</organism>
<keyword evidence="1" id="KW-0472">Membrane</keyword>
<sequence>MNSQPKSGSDPIGDLARLLPAPVELDLPADRHRLLKGIMMQEIHRDTRPSRLEHRPLLRRPAILSSVLAAAAALAVAVPVLTGGGTPAYAVSRNPDGTITVKINEVRNPKALEADLNALGFDAVVDYVPQGKQCEDPRSDFLLPREETYEPPDGRPLVITRGVTGAEWGFVFDPGALDDGQTAVLEFTLGENDDESISGVWARISNGPVKPCVLVDSTGHPLGPADEVPGA</sequence>
<keyword evidence="1" id="KW-1133">Transmembrane helix</keyword>
<accession>A0ABV9CHR2</accession>
<name>A0ABV9CHR2_9ACTN</name>
<evidence type="ECO:0000256" key="1">
    <source>
        <dbReference type="SAM" id="Phobius"/>
    </source>
</evidence>
<protein>
    <submittedName>
        <fullName evidence="2">Uncharacterized protein</fullName>
    </submittedName>
</protein>
<evidence type="ECO:0000313" key="3">
    <source>
        <dbReference type="Proteomes" id="UP001596004"/>
    </source>
</evidence>
<evidence type="ECO:0000313" key="2">
    <source>
        <dbReference type="EMBL" id="MFC4532596.1"/>
    </source>
</evidence>
<gene>
    <name evidence="2" type="ORF">ACFO60_17615</name>
</gene>
<proteinExistence type="predicted"/>
<reference evidence="3" key="1">
    <citation type="journal article" date="2019" name="Int. J. Syst. Evol. Microbiol.">
        <title>The Global Catalogue of Microorganisms (GCM) 10K type strain sequencing project: providing services to taxonomists for standard genome sequencing and annotation.</title>
        <authorList>
            <consortium name="The Broad Institute Genomics Platform"/>
            <consortium name="The Broad Institute Genome Sequencing Center for Infectious Disease"/>
            <person name="Wu L."/>
            <person name="Ma J."/>
        </authorList>
    </citation>
    <scope>NUCLEOTIDE SEQUENCE [LARGE SCALE GENOMIC DNA]</scope>
    <source>
        <strain evidence="3">CGMCC 4.7132</strain>
    </source>
</reference>
<dbReference type="RefSeq" id="WP_380841437.1">
    <property type="nucleotide sequence ID" value="NZ_JBHSFP010000010.1"/>
</dbReference>
<keyword evidence="1" id="KW-0812">Transmembrane</keyword>
<keyword evidence="3" id="KW-1185">Reference proteome</keyword>
<dbReference type="Proteomes" id="UP001596004">
    <property type="component" value="Unassembled WGS sequence"/>
</dbReference>
<dbReference type="EMBL" id="JBHSFP010000010">
    <property type="protein sequence ID" value="MFC4532596.1"/>
    <property type="molecule type" value="Genomic_DNA"/>
</dbReference>
<comment type="caution">
    <text evidence="2">The sequence shown here is derived from an EMBL/GenBank/DDBJ whole genome shotgun (WGS) entry which is preliminary data.</text>
</comment>
<feature type="transmembrane region" description="Helical" evidence="1">
    <location>
        <begin position="61"/>
        <end position="81"/>
    </location>
</feature>